<name>A0A6G8F2P6_9PROT</name>
<evidence type="ECO:0000256" key="10">
    <source>
        <dbReference type="ARBA" id="ARBA00023012"/>
    </source>
</evidence>
<dbReference type="GO" id="GO:0005524">
    <property type="term" value="F:ATP binding"/>
    <property type="evidence" value="ECO:0007669"/>
    <property type="project" value="UniProtKB-KW"/>
</dbReference>
<dbReference type="PROSITE" id="PS50112">
    <property type="entry name" value="PAS"/>
    <property type="match status" value="1"/>
</dbReference>
<dbReference type="NCBIfam" id="TIGR00229">
    <property type="entry name" value="sensory_box"/>
    <property type="match status" value="1"/>
</dbReference>
<dbReference type="InterPro" id="IPR003594">
    <property type="entry name" value="HATPase_dom"/>
</dbReference>
<evidence type="ECO:0000313" key="15">
    <source>
        <dbReference type="EMBL" id="QIM10506.1"/>
    </source>
</evidence>
<dbReference type="Gene3D" id="3.30.565.10">
    <property type="entry name" value="Histidine kinase-like ATPase, C-terminal domain"/>
    <property type="match status" value="1"/>
</dbReference>
<proteinExistence type="predicted"/>
<feature type="domain" description="PAS" evidence="14">
    <location>
        <begin position="127"/>
        <end position="156"/>
    </location>
</feature>
<dbReference type="SMART" id="SM00387">
    <property type="entry name" value="HATPase_c"/>
    <property type="match status" value="1"/>
</dbReference>
<evidence type="ECO:0000256" key="8">
    <source>
        <dbReference type="ARBA" id="ARBA00022777"/>
    </source>
</evidence>
<dbReference type="InterPro" id="IPR036890">
    <property type="entry name" value="HATPase_C_sf"/>
</dbReference>
<dbReference type="EMBL" id="MN990730">
    <property type="protein sequence ID" value="QIM10506.1"/>
    <property type="molecule type" value="Genomic_DNA"/>
</dbReference>
<dbReference type="SUPFAM" id="SSF55785">
    <property type="entry name" value="PYP-like sensor domain (PAS domain)"/>
    <property type="match status" value="1"/>
</dbReference>
<evidence type="ECO:0000256" key="1">
    <source>
        <dbReference type="ARBA" id="ARBA00000085"/>
    </source>
</evidence>
<dbReference type="GO" id="GO:0000155">
    <property type="term" value="F:phosphorelay sensor kinase activity"/>
    <property type="evidence" value="ECO:0007669"/>
    <property type="project" value="InterPro"/>
</dbReference>
<dbReference type="InterPro" id="IPR005467">
    <property type="entry name" value="His_kinase_dom"/>
</dbReference>
<dbReference type="GO" id="GO:0005886">
    <property type="term" value="C:plasma membrane"/>
    <property type="evidence" value="ECO:0007669"/>
    <property type="project" value="UniProtKB-SubCell"/>
</dbReference>
<dbReference type="InterPro" id="IPR000014">
    <property type="entry name" value="PAS"/>
</dbReference>
<dbReference type="SMART" id="SM00388">
    <property type="entry name" value="HisKA"/>
    <property type="match status" value="1"/>
</dbReference>
<organism evidence="15">
    <name type="scientific">uncultured Alphaproteobacteria bacterium</name>
    <dbReference type="NCBI Taxonomy" id="91750"/>
    <lineage>
        <taxon>Bacteria</taxon>
        <taxon>Pseudomonadati</taxon>
        <taxon>Pseudomonadota</taxon>
        <taxon>Alphaproteobacteria</taxon>
        <taxon>environmental samples</taxon>
    </lineage>
</organism>
<evidence type="ECO:0000256" key="4">
    <source>
        <dbReference type="ARBA" id="ARBA00022475"/>
    </source>
</evidence>
<reference evidence="15" key="1">
    <citation type="journal article" date="2020" name="J. ISSAAS">
        <title>Lactobacilli and other gastrointestinal microbiota of Peromyscus leucopus, reservoir host for agents of Lyme disease and other zoonoses in North America.</title>
        <authorList>
            <person name="Milovic A."/>
            <person name="Bassam K."/>
            <person name="Shao H."/>
            <person name="Chatzistamou I."/>
            <person name="Tufts D.M."/>
            <person name="Diuk-Wasser M."/>
            <person name="Barbour A.G."/>
        </authorList>
    </citation>
    <scope>NUCLEOTIDE SEQUENCE</scope>
    <source>
        <strain evidence="15">LL90</strain>
    </source>
</reference>
<dbReference type="Pfam" id="PF13188">
    <property type="entry name" value="PAS_8"/>
    <property type="match status" value="1"/>
</dbReference>
<evidence type="ECO:0000256" key="11">
    <source>
        <dbReference type="ARBA" id="ARBA00023136"/>
    </source>
</evidence>
<evidence type="ECO:0000256" key="6">
    <source>
        <dbReference type="ARBA" id="ARBA00022679"/>
    </source>
</evidence>
<comment type="catalytic activity">
    <reaction evidence="1">
        <text>ATP + protein L-histidine = ADP + protein N-phospho-L-histidine.</text>
        <dbReference type="EC" id="2.7.13.3"/>
    </reaction>
</comment>
<keyword evidence="12" id="KW-0812">Transmembrane</keyword>
<protein>
    <recommendedName>
        <fullName evidence="3">histidine kinase</fullName>
        <ecNumber evidence="3">2.7.13.3</ecNumber>
    </recommendedName>
</protein>
<evidence type="ECO:0000259" key="13">
    <source>
        <dbReference type="PROSITE" id="PS50109"/>
    </source>
</evidence>
<comment type="subcellular location">
    <subcellularLocation>
        <location evidence="2">Cell membrane</location>
    </subcellularLocation>
</comment>
<evidence type="ECO:0000256" key="9">
    <source>
        <dbReference type="ARBA" id="ARBA00022840"/>
    </source>
</evidence>
<gene>
    <name evidence="15" type="ORF">PlAlph_3980</name>
</gene>
<dbReference type="InterPro" id="IPR036097">
    <property type="entry name" value="HisK_dim/P_sf"/>
</dbReference>
<dbReference type="PRINTS" id="PR00344">
    <property type="entry name" value="BCTRLSENSOR"/>
</dbReference>
<evidence type="ECO:0000256" key="12">
    <source>
        <dbReference type="SAM" id="Phobius"/>
    </source>
</evidence>
<dbReference type="InterPro" id="IPR003661">
    <property type="entry name" value="HisK_dim/P_dom"/>
</dbReference>
<dbReference type="PANTHER" id="PTHR45453:SF1">
    <property type="entry name" value="PHOSPHATE REGULON SENSOR PROTEIN PHOR"/>
    <property type="match status" value="1"/>
</dbReference>
<feature type="transmembrane region" description="Helical" evidence="12">
    <location>
        <begin position="47"/>
        <end position="68"/>
    </location>
</feature>
<sequence length="488" mass="54842">MFKSRNRIFQIEKDSNFATRILVLSMPASLVFIMLVALRLLPASIAIMAYSSIIIFNIVWLFPITFELQQIKKYIFKLSQENSDNIDNLLLTENETRDIVKAINEMHRFWTNKADTLEAQTISDTAVLDTLPDPILMIDRNGNILGANGSAHKLLGENITEKKVEEIFNSNNFINAVAKVLRQESDAENLIFYVNKEQDADNNKKLYAHIKRLPWISKGRAVAVISIYDLTKAMKIEKMQSDFVANASHELRTPLSIISGFIETLQTTAKDDKEAQKTFLKIMGEQAGYMSVLIENLLSLSRIELNQDQLPEDKVIIEPIIEDAVKALTLKAQERNITFETTSAKNIPPVTADYAQVRQLLQNLCDNAIKYGEENSQIKISTTVCQKIPTSKSYQVADGPAVVIAVNNQGTPIGNDEIGRLTERFYRLQTHKDKNIKGTGLGLAIAKHILIRHRGNMRVSSSQKHGTTFTIYLPVEQSPNYPSTSGQG</sequence>
<dbReference type="SUPFAM" id="SSF55874">
    <property type="entry name" value="ATPase domain of HSP90 chaperone/DNA topoisomerase II/histidine kinase"/>
    <property type="match status" value="1"/>
</dbReference>
<dbReference type="Pfam" id="PF02518">
    <property type="entry name" value="HATPase_c"/>
    <property type="match status" value="1"/>
</dbReference>
<evidence type="ECO:0000256" key="2">
    <source>
        <dbReference type="ARBA" id="ARBA00004236"/>
    </source>
</evidence>
<dbReference type="PROSITE" id="PS50109">
    <property type="entry name" value="HIS_KIN"/>
    <property type="match status" value="1"/>
</dbReference>
<evidence type="ECO:0000256" key="7">
    <source>
        <dbReference type="ARBA" id="ARBA00022741"/>
    </source>
</evidence>
<keyword evidence="7" id="KW-0547">Nucleotide-binding</keyword>
<dbReference type="InterPro" id="IPR004358">
    <property type="entry name" value="Sig_transdc_His_kin-like_C"/>
</dbReference>
<evidence type="ECO:0000256" key="5">
    <source>
        <dbReference type="ARBA" id="ARBA00022553"/>
    </source>
</evidence>
<dbReference type="InterPro" id="IPR035965">
    <property type="entry name" value="PAS-like_dom_sf"/>
</dbReference>
<dbReference type="FunFam" id="1.10.287.130:FF:000008">
    <property type="entry name" value="Two-component sensor histidine kinase"/>
    <property type="match status" value="1"/>
</dbReference>
<dbReference type="GO" id="GO:0016036">
    <property type="term" value="P:cellular response to phosphate starvation"/>
    <property type="evidence" value="ECO:0007669"/>
    <property type="project" value="TreeGrafter"/>
</dbReference>
<dbReference type="EC" id="2.7.13.3" evidence="3"/>
<keyword evidence="12" id="KW-1133">Transmembrane helix</keyword>
<dbReference type="Pfam" id="PF00512">
    <property type="entry name" value="HisKA"/>
    <property type="match status" value="1"/>
</dbReference>
<dbReference type="GO" id="GO:0004721">
    <property type="term" value="F:phosphoprotein phosphatase activity"/>
    <property type="evidence" value="ECO:0007669"/>
    <property type="project" value="TreeGrafter"/>
</dbReference>
<feature type="transmembrane region" description="Helical" evidence="12">
    <location>
        <begin position="21"/>
        <end position="41"/>
    </location>
</feature>
<dbReference type="Gene3D" id="1.10.287.130">
    <property type="match status" value="1"/>
</dbReference>
<keyword evidence="6" id="KW-0808">Transferase</keyword>
<dbReference type="Gene3D" id="3.30.450.20">
    <property type="entry name" value="PAS domain"/>
    <property type="match status" value="1"/>
</dbReference>
<keyword evidence="8 15" id="KW-0418">Kinase</keyword>
<dbReference type="InterPro" id="IPR050351">
    <property type="entry name" value="BphY/WalK/GraS-like"/>
</dbReference>
<dbReference type="SUPFAM" id="SSF47384">
    <property type="entry name" value="Homodimeric domain of signal transducing histidine kinase"/>
    <property type="match status" value="1"/>
</dbReference>
<keyword evidence="5" id="KW-0597">Phosphoprotein</keyword>
<keyword evidence="9" id="KW-0067">ATP-binding</keyword>
<dbReference type="AlphaFoldDB" id="A0A6G8F2P6"/>
<evidence type="ECO:0000256" key="3">
    <source>
        <dbReference type="ARBA" id="ARBA00012438"/>
    </source>
</evidence>
<evidence type="ECO:0000259" key="14">
    <source>
        <dbReference type="PROSITE" id="PS50112"/>
    </source>
</evidence>
<feature type="domain" description="Histidine kinase" evidence="13">
    <location>
        <begin position="246"/>
        <end position="477"/>
    </location>
</feature>
<keyword evidence="10" id="KW-0902">Two-component regulatory system</keyword>
<dbReference type="CDD" id="cd00082">
    <property type="entry name" value="HisKA"/>
    <property type="match status" value="1"/>
</dbReference>
<accession>A0A6G8F2P6</accession>
<dbReference type="PANTHER" id="PTHR45453">
    <property type="entry name" value="PHOSPHATE REGULON SENSOR PROTEIN PHOR"/>
    <property type="match status" value="1"/>
</dbReference>
<keyword evidence="4" id="KW-1003">Cell membrane</keyword>
<keyword evidence="11 12" id="KW-0472">Membrane</keyword>